<evidence type="ECO:0000256" key="2">
    <source>
        <dbReference type="SAM" id="MobiDB-lite"/>
    </source>
</evidence>
<comment type="caution">
    <text evidence="4">The sequence shown here is derived from an EMBL/GenBank/DDBJ whole genome shotgun (WGS) entry which is preliminary data.</text>
</comment>
<dbReference type="NCBIfam" id="TIGR00589">
    <property type="entry name" value="ogt"/>
    <property type="match status" value="1"/>
</dbReference>
<dbReference type="GO" id="GO:0032259">
    <property type="term" value="P:methylation"/>
    <property type="evidence" value="ECO:0007669"/>
    <property type="project" value="UniProtKB-KW"/>
</dbReference>
<keyword evidence="4" id="KW-0808">Transferase</keyword>
<reference evidence="4 5" key="1">
    <citation type="submission" date="2019-02" db="EMBL/GenBank/DDBJ databases">
        <authorList>
            <consortium name="Pathogen Informatics"/>
        </authorList>
    </citation>
    <scope>NUCLEOTIDE SEQUENCE [LARGE SCALE GENOMIC DNA]</scope>
    <source>
        <strain evidence="4 5">3012STDY6756503</strain>
    </source>
</reference>
<dbReference type="SUPFAM" id="SSF46767">
    <property type="entry name" value="Methylated DNA-protein cysteine methyltransferase, C-terminal domain"/>
    <property type="match status" value="1"/>
</dbReference>
<dbReference type="Proteomes" id="UP000360750">
    <property type="component" value="Unassembled WGS sequence"/>
</dbReference>
<feature type="domain" description="Methylated-DNA-[protein]-cysteine S-methyltransferase DNA binding" evidence="3">
    <location>
        <begin position="107"/>
        <end position="185"/>
    </location>
</feature>
<organism evidence="4 5">
    <name type="scientific">Gordonia paraffinivorans</name>
    <dbReference type="NCBI Taxonomy" id="175628"/>
    <lineage>
        <taxon>Bacteria</taxon>
        <taxon>Bacillati</taxon>
        <taxon>Actinomycetota</taxon>
        <taxon>Actinomycetes</taxon>
        <taxon>Mycobacteriales</taxon>
        <taxon>Gordoniaceae</taxon>
        <taxon>Gordonia</taxon>
    </lineage>
</organism>
<dbReference type="GO" id="GO:0006974">
    <property type="term" value="P:DNA damage response"/>
    <property type="evidence" value="ECO:0007669"/>
    <property type="project" value="UniProtKB-KW"/>
</dbReference>
<feature type="region of interest" description="Disordered" evidence="2">
    <location>
        <begin position="1"/>
        <end position="25"/>
    </location>
</feature>
<sequence length="193" mass="20215">MSAPSAVTSATTPSDPAADSGVGRFATVGTPNGPFTLIADQAGRVLASGWTDDPAYLAALVHRSLRPTTLEQSDELGDLTDAVTAYYAGDLDAPARVPVVQHSGGAFLTRAWDALRTVAAGKPVTYTQFARLAGEPAAVRAAATACARNAAALFVPCHRVRRSDGSLGGFRYGLDTKQWLLEFEEPEAPEPQD</sequence>
<dbReference type="Gene3D" id="1.10.10.10">
    <property type="entry name" value="Winged helix-like DNA-binding domain superfamily/Winged helix DNA-binding domain"/>
    <property type="match status" value="1"/>
</dbReference>
<dbReference type="InterPro" id="IPR036388">
    <property type="entry name" value="WH-like_DNA-bd_sf"/>
</dbReference>
<dbReference type="GeneID" id="60748422"/>
<dbReference type="EMBL" id="CAACYD010000003">
    <property type="protein sequence ID" value="VFA81314.1"/>
    <property type="molecule type" value="Genomic_DNA"/>
</dbReference>
<name>A0ABD7UXR9_9ACTN</name>
<accession>A0ABD7UXR9</accession>
<evidence type="ECO:0000313" key="5">
    <source>
        <dbReference type="Proteomes" id="UP000360750"/>
    </source>
</evidence>
<dbReference type="Pfam" id="PF01035">
    <property type="entry name" value="DNA_binding_1"/>
    <property type="match status" value="1"/>
</dbReference>
<dbReference type="InterPro" id="IPR014048">
    <property type="entry name" value="MethylDNA_cys_MeTrfase_DNA-bd"/>
</dbReference>
<proteinExistence type="predicted"/>
<dbReference type="PANTHER" id="PTHR10815">
    <property type="entry name" value="METHYLATED-DNA--PROTEIN-CYSTEINE METHYLTRANSFERASE"/>
    <property type="match status" value="1"/>
</dbReference>
<keyword evidence="1" id="KW-0227">DNA damage</keyword>
<dbReference type="RefSeq" id="WP_131733283.1">
    <property type="nucleotide sequence ID" value="NZ_CAACYD010000003.1"/>
</dbReference>
<dbReference type="PANTHER" id="PTHR10815:SF13">
    <property type="entry name" value="METHYLATED-DNA--PROTEIN-CYSTEINE METHYLTRANSFERASE"/>
    <property type="match status" value="1"/>
</dbReference>
<keyword evidence="4" id="KW-0489">Methyltransferase</keyword>
<evidence type="ECO:0000313" key="4">
    <source>
        <dbReference type="EMBL" id="VFA81314.1"/>
    </source>
</evidence>
<dbReference type="GO" id="GO:0003908">
    <property type="term" value="F:methylated-DNA-[protein]-cysteine S-methyltransferase activity"/>
    <property type="evidence" value="ECO:0007669"/>
    <property type="project" value="UniProtKB-EC"/>
</dbReference>
<evidence type="ECO:0000256" key="1">
    <source>
        <dbReference type="ARBA" id="ARBA00022763"/>
    </source>
</evidence>
<dbReference type="AlphaFoldDB" id="A0ABD7UXR9"/>
<protein>
    <submittedName>
        <fullName evidence="4">Methylated-DNA--protein-cysteine methyltransferase</fullName>
        <ecNumber evidence="4">2.1.1.63</ecNumber>
    </submittedName>
</protein>
<feature type="compositionally biased region" description="Polar residues" evidence="2">
    <location>
        <begin position="1"/>
        <end position="14"/>
    </location>
</feature>
<gene>
    <name evidence="4" type="primary">ogt</name>
    <name evidence="4" type="ORF">NCTC8139_00370</name>
</gene>
<dbReference type="CDD" id="cd06445">
    <property type="entry name" value="ATase"/>
    <property type="match status" value="1"/>
</dbReference>
<dbReference type="EC" id="2.1.1.63" evidence="4"/>
<evidence type="ECO:0000259" key="3">
    <source>
        <dbReference type="Pfam" id="PF01035"/>
    </source>
</evidence>
<dbReference type="InterPro" id="IPR036217">
    <property type="entry name" value="MethylDNA_cys_MeTrfase_DNAb"/>
</dbReference>